<accession>K6YK37</accession>
<dbReference type="AlphaFoldDB" id="K6YK37"/>
<keyword evidence="2" id="KW-1185">Reference proteome</keyword>
<sequence length="49" mass="5970">MNKLFIKFSSTIIQILMLETVLKKHEVVERLFPYLLDWLIYQYIPSTRP</sequence>
<dbReference type="EMBL" id="BAEO01000018">
    <property type="protein sequence ID" value="GAC18552.1"/>
    <property type="molecule type" value="Genomic_DNA"/>
</dbReference>
<dbReference type="Proteomes" id="UP000006327">
    <property type="component" value="Unassembled WGS sequence"/>
</dbReference>
<reference evidence="1 2" key="1">
    <citation type="journal article" date="2017" name="Antonie Van Leeuwenhoek">
        <title>Rhizobium rhizosphaerae sp. nov., a novel species isolated from rice rhizosphere.</title>
        <authorList>
            <person name="Zhao J.J."/>
            <person name="Zhang J."/>
            <person name="Zhang R.J."/>
            <person name="Zhang C.W."/>
            <person name="Yin H.Q."/>
            <person name="Zhang X.X."/>
        </authorList>
    </citation>
    <scope>NUCLEOTIDE SEQUENCE [LARGE SCALE GENOMIC DNA]</scope>
    <source>
        <strain evidence="1 2">BSs20135</strain>
    </source>
</reference>
<comment type="caution">
    <text evidence="1">The sequence shown here is derived from an EMBL/GenBank/DDBJ whole genome shotgun (WGS) entry which is preliminary data.</text>
</comment>
<evidence type="ECO:0000313" key="2">
    <source>
        <dbReference type="Proteomes" id="UP000006327"/>
    </source>
</evidence>
<evidence type="ECO:0000313" key="1">
    <source>
        <dbReference type="EMBL" id="GAC18552.1"/>
    </source>
</evidence>
<gene>
    <name evidence="1" type="ORF">GARC_1580</name>
</gene>
<organism evidence="1 2">
    <name type="scientific">Paraglaciecola arctica BSs20135</name>
    <dbReference type="NCBI Taxonomy" id="493475"/>
    <lineage>
        <taxon>Bacteria</taxon>
        <taxon>Pseudomonadati</taxon>
        <taxon>Pseudomonadota</taxon>
        <taxon>Gammaproteobacteria</taxon>
        <taxon>Alteromonadales</taxon>
        <taxon>Alteromonadaceae</taxon>
        <taxon>Paraglaciecola</taxon>
    </lineage>
</organism>
<protein>
    <submittedName>
        <fullName evidence="1">Uncharacterized protein</fullName>
    </submittedName>
</protein>
<proteinExistence type="predicted"/>
<name>K6YK37_9ALTE</name>